<dbReference type="InterPro" id="IPR023408">
    <property type="entry name" value="MscS_beta-dom_sf"/>
</dbReference>
<reference evidence="7" key="1">
    <citation type="submission" date="2018-05" db="EMBL/GenBank/DDBJ databases">
        <authorList>
            <person name="Lanie J.A."/>
            <person name="Ng W.-L."/>
            <person name="Kazmierczak K.M."/>
            <person name="Andrzejewski T.M."/>
            <person name="Davidsen T.M."/>
            <person name="Wayne K.J."/>
            <person name="Tettelin H."/>
            <person name="Glass J.I."/>
            <person name="Rusch D."/>
            <person name="Podicherti R."/>
            <person name="Tsui H.-C.T."/>
            <person name="Winkler M.E."/>
        </authorList>
    </citation>
    <scope>NUCLEOTIDE SEQUENCE</scope>
</reference>
<evidence type="ECO:0000256" key="3">
    <source>
        <dbReference type="ARBA" id="ARBA00022989"/>
    </source>
</evidence>
<feature type="transmembrane region" description="Helical" evidence="5">
    <location>
        <begin position="110"/>
        <end position="134"/>
    </location>
</feature>
<evidence type="ECO:0000313" key="7">
    <source>
        <dbReference type="EMBL" id="SVE25506.1"/>
    </source>
</evidence>
<dbReference type="Pfam" id="PF00924">
    <property type="entry name" value="MS_channel_2nd"/>
    <property type="match status" value="1"/>
</dbReference>
<gene>
    <name evidence="7" type="ORF">METZ01_LOCUS478360</name>
</gene>
<keyword evidence="3 5" id="KW-1133">Transmembrane helix</keyword>
<dbReference type="Gene3D" id="1.10.287.1260">
    <property type="match status" value="1"/>
</dbReference>
<feature type="transmembrane region" description="Helical" evidence="5">
    <location>
        <begin position="80"/>
        <end position="104"/>
    </location>
</feature>
<dbReference type="AlphaFoldDB" id="A0A383BZ42"/>
<sequence>MGKKIFQAALLPALAIAFFSVTLFISNVSGDLFLPAWANQGVLVFLEILVWLSGGWLFNRMLSLLFWDTLVAKIAHTPPPLLLVQLSGIFVLILTLSCIAHFVYDEPLTTIIAAAGGLGFVLGFAIQGLILDLFSGLAIQMDRPFKVGDFINCHNRFGETFIGRVEETSWRTTRLWTTDRNLVIVPNSYITSTIVTNYSLPESVARFELDYTLDFSVPS</sequence>
<evidence type="ECO:0000256" key="4">
    <source>
        <dbReference type="ARBA" id="ARBA00023136"/>
    </source>
</evidence>
<name>A0A383BZ42_9ZZZZ</name>
<dbReference type="InterPro" id="IPR006685">
    <property type="entry name" value="MscS_channel_2nd"/>
</dbReference>
<evidence type="ECO:0000259" key="6">
    <source>
        <dbReference type="Pfam" id="PF00924"/>
    </source>
</evidence>
<feature type="non-terminal residue" evidence="7">
    <location>
        <position position="219"/>
    </location>
</feature>
<feature type="domain" description="Mechanosensitive ion channel MscS" evidence="6">
    <location>
        <begin position="129"/>
        <end position="199"/>
    </location>
</feature>
<evidence type="ECO:0000256" key="5">
    <source>
        <dbReference type="SAM" id="Phobius"/>
    </source>
</evidence>
<protein>
    <recommendedName>
        <fullName evidence="6">Mechanosensitive ion channel MscS domain-containing protein</fullName>
    </recommendedName>
</protein>
<dbReference type="InterPro" id="IPR010920">
    <property type="entry name" value="LSM_dom_sf"/>
</dbReference>
<feature type="transmembrane region" description="Helical" evidence="5">
    <location>
        <begin position="40"/>
        <end position="59"/>
    </location>
</feature>
<keyword evidence="2 5" id="KW-0812">Transmembrane</keyword>
<evidence type="ECO:0000256" key="1">
    <source>
        <dbReference type="ARBA" id="ARBA00004370"/>
    </source>
</evidence>
<accession>A0A383BZ42</accession>
<dbReference type="GO" id="GO:0016020">
    <property type="term" value="C:membrane"/>
    <property type="evidence" value="ECO:0007669"/>
    <property type="project" value="UniProtKB-SubCell"/>
</dbReference>
<evidence type="ECO:0000256" key="2">
    <source>
        <dbReference type="ARBA" id="ARBA00022692"/>
    </source>
</evidence>
<dbReference type="GO" id="GO:0055085">
    <property type="term" value="P:transmembrane transport"/>
    <property type="evidence" value="ECO:0007669"/>
    <property type="project" value="InterPro"/>
</dbReference>
<dbReference type="PANTHER" id="PTHR30566">
    <property type="entry name" value="YNAI-RELATED MECHANOSENSITIVE ION CHANNEL"/>
    <property type="match status" value="1"/>
</dbReference>
<keyword evidence="4 5" id="KW-0472">Membrane</keyword>
<comment type="subcellular location">
    <subcellularLocation>
        <location evidence="1">Membrane</location>
    </subcellularLocation>
</comment>
<organism evidence="7">
    <name type="scientific">marine metagenome</name>
    <dbReference type="NCBI Taxonomy" id="408172"/>
    <lineage>
        <taxon>unclassified sequences</taxon>
        <taxon>metagenomes</taxon>
        <taxon>ecological metagenomes</taxon>
    </lineage>
</organism>
<dbReference type="PANTHER" id="PTHR30566:SF5">
    <property type="entry name" value="MECHANOSENSITIVE ION CHANNEL PROTEIN 1, MITOCHONDRIAL-RELATED"/>
    <property type="match status" value="1"/>
</dbReference>
<proteinExistence type="predicted"/>
<dbReference type="EMBL" id="UINC01204673">
    <property type="protein sequence ID" value="SVE25506.1"/>
    <property type="molecule type" value="Genomic_DNA"/>
</dbReference>
<dbReference type="Gene3D" id="2.30.30.60">
    <property type="match status" value="1"/>
</dbReference>
<dbReference type="SUPFAM" id="SSF50182">
    <property type="entry name" value="Sm-like ribonucleoproteins"/>
    <property type="match status" value="1"/>
</dbReference>